<keyword evidence="2" id="KW-0472">Membrane</keyword>
<feature type="region of interest" description="Disordered" evidence="1">
    <location>
        <begin position="1"/>
        <end position="65"/>
    </location>
</feature>
<dbReference type="OrthoDB" id="9949358at2"/>
<evidence type="ECO:0000256" key="2">
    <source>
        <dbReference type="SAM" id="Phobius"/>
    </source>
</evidence>
<gene>
    <name evidence="3" type="ORF">KS4_21390</name>
</gene>
<dbReference type="KEGG" id="pcor:KS4_21390"/>
<accession>A0A517YV26</accession>
<keyword evidence="2" id="KW-1133">Transmembrane helix</keyword>
<dbReference type="RefSeq" id="WP_145077630.1">
    <property type="nucleotide sequence ID" value="NZ_CP036425.1"/>
</dbReference>
<name>A0A517YV26_9BACT</name>
<organism evidence="3 4">
    <name type="scientific">Poriferisphaera corsica</name>
    <dbReference type="NCBI Taxonomy" id="2528020"/>
    <lineage>
        <taxon>Bacteria</taxon>
        <taxon>Pseudomonadati</taxon>
        <taxon>Planctomycetota</taxon>
        <taxon>Phycisphaerae</taxon>
        <taxon>Phycisphaerales</taxon>
        <taxon>Phycisphaeraceae</taxon>
        <taxon>Poriferisphaera</taxon>
    </lineage>
</organism>
<keyword evidence="2" id="KW-0812">Transmembrane</keyword>
<sequence length="288" mass="32371">MPPKSKGSIAPFEIMRKAEQQAQLEKQFQKDPSPSEDSTQKPADPSTSPHASPEPAQQRDPHPSGRAHKAWWAALDEPVLFRVPRGFLVCICLAILALIGMSYWVGHSRGIKYAENQVAELAELTKARLQNLNTGRIAPLPNNTLGPIDPATASLSLTERVIQVTGDIVVPPDLDPREIGLNYLQITTCSNEKAVDLIDFFKTRGVETAAYPAHNSKTVTVVARNGFKDTQSPQTPGYQFKSDMLRIGIDWWKYNSRIGSKLSDMYYNKYDDNDRQQYINRYQEYYGQ</sequence>
<evidence type="ECO:0000256" key="1">
    <source>
        <dbReference type="SAM" id="MobiDB-lite"/>
    </source>
</evidence>
<dbReference type="AlphaFoldDB" id="A0A517YV26"/>
<protein>
    <submittedName>
        <fullName evidence="3">Uncharacterized protein</fullName>
    </submittedName>
</protein>
<evidence type="ECO:0000313" key="3">
    <source>
        <dbReference type="EMBL" id="QDU34077.1"/>
    </source>
</evidence>
<reference evidence="3 4" key="1">
    <citation type="submission" date="2019-02" db="EMBL/GenBank/DDBJ databases">
        <title>Deep-cultivation of Planctomycetes and their phenomic and genomic characterization uncovers novel biology.</title>
        <authorList>
            <person name="Wiegand S."/>
            <person name="Jogler M."/>
            <person name="Boedeker C."/>
            <person name="Pinto D."/>
            <person name="Vollmers J."/>
            <person name="Rivas-Marin E."/>
            <person name="Kohn T."/>
            <person name="Peeters S.H."/>
            <person name="Heuer A."/>
            <person name="Rast P."/>
            <person name="Oberbeckmann S."/>
            <person name="Bunk B."/>
            <person name="Jeske O."/>
            <person name="Meyerdierks A."/>
            <person name="Storesund J.E."/>
            <person name="Kallscheuer N."/>
            <person name="Luecker S."/>
            <person name="Lage O.M."/>
            <person name="Pohl T."/>
            <person name="Merkel B.J."/>
            <person name="Hornburger P."/>
            <person name="Mueller R.-W."/>
            <person name="Bruemmer F."/>
            <person name="Labrenz M."/>
            <person name="Spormann A.M."/>
            <person name="Op den Camp H."/>
            <person name="Overmann J."/>
            <person name="Amann R."/>
            <person name="Jetten M.S.M."/>
            <person name="Mascher T."/>
            <person name="Medema M.H."/>
            <person name="Devos D.P."/>
            <person name="Kaster A.-K."/>
            <person name="Ovreas L."/>
            <person name="Rohde M."/>
            <person name="Galperin M.Y."/>
            <person name="Jogler C."/>
        </authorList>
    </citation>
    <scope>NUCLEOTIDE SEQUENCE [LARGE SCALE GENOMIC DNA]</scope>
    <source>
        <strain evidence="3 4">KS4</strain>
    </source>
</reference>
<feature type="compositionally biased region" description="Polar residues" evidence="1">
    <location>
        <begin position="20"/>
        <end position="50"/>
    </location>
</feature>
<keyword evidence="4" id="KW-1185">Reference proteome</keyword>
<proteinExistence type="predicted"/>
<dbReference type="Proteomes" id="UP000317369">
    <property type="component" value="Chromosome"/>
</dbReference>
<feature type="transmembrane region" description="Helical" evidence="2">
    <location>
        <begin position="86"/>
        <end position="105"/>
    </location>
</feature>
<dbReference type="EMBL" id="CP036425">
    <property type="protein sequence ID" value="QDU34077.1"/>
    <property type="molecule type" value="Genomic_DNA"/>
</dbReference>
<evidence type="ECO:0000313" key="4">
    <source>
        <dbReference type="Proteomes" id="UP000317369"/>
    </source>
</evidence>